<evidence type="ECO:0000313" key="2">
    <source>
        <dbReference type="EMBL" id="MCQ8129592.1"/>
    </source>
</evidence>
<reference evidence="2 3" key="1">
    <citation type="submission" date="2022-07" db="EMBL/GenBank/DDBJ databases">
        <title>Methylomonas rivi sp. nov., Methylomonas rosea sp. nov., Methylomonas aureus sp. nov. and Methylomonas subterranea sp. nov., four novel methanotrophs isolated from a freshwater creek and the deep terrestrial subsurface.</title>
        <authorList>
            <person name="Abin C."/>
            <person name="Sankaranarayanan K."/>
            <person name="Garner C."/>
            <person name="Sindelar R."/>
            <person name="Kotary K."/>
            <person name="Garner R."/>
            <person name="Barclay S."/>
            <person name="Lawson P."/>
            <person name="Krumholz L."/>
        </authorList>
    </citation>
    <scope>NUCLEOTIDE SEQUENCE [LARGE SCALE GENOMIC DNA]</scope>
    <source>
        <strain evidence="2 3">WSC-6</strain>
    </source>
</reference>
<proteinExistence type="predicted"/>
<comment type="caution">
    <text evidence="2">The sequence shown here is derived from an EMBL/GenBank/DDBJ whole genome shotgun (WGS) entry which is preliminary data.</text>
</comment>
<sequence length="178" mass="20613">MTKIILYSVLWVCSLAMVLLVAGFIGWRFGRPELPACLYPLAGRIMLSAFLLLLLLGCGLFLQALYRELAVYFRWDAVALRRVAMLQRLQYDARQRVLLERTQIHYLYELKRQRLLAADNKKHSRALFEAVSAELRQSVEPDSFKSLQKHLKQYRSQVNPRAMLALRERALCRSSIAG</sequence>
<dbReference type="Proteomes" id="UP001524586">
    <property type="component" value="Unassembled WGS sequence"/>
</dbReference>
<dbReference type="RefSeq" id="WP_256616025.1">
    <property type="nucleotide sequence ID" value="NZ_JANIBK010000083.1"/>
</dbReference>
<dbReference type="EMBL" id="JANIBK010000083">
    <property type="protein sequence ID" value="MCQ8129592.1"/>
    <property type="molecule type" value="Genomic_DNA"/>
</dbReference>
<keyword evidence="1" id="KW-1133">Transmembrane helix</keyword>
<protein>
    <submittedName>
        <fullName evidence="2">Uncharacterized protein</fullName>
    </submittedName>
</protein>
<evidence type="ECO:0000313" key="3">
    <source>
        <dbReference type="Proteomes" id="UP001524586"/>
    </source>
</evidence>
<accession>A0ABT1U6V7</accession>
<gene>
    <name evidence="2" type="ORF">NP596_14095</name>
</gene>
<keyword evidence="1" id="KW-0472">Membrane</keyword>
<feature type="transmembrane region" description="Helical" evidence="1">
    <location>
        <begin position="45"/>
        <end position="66"/>
    </location>
</feature>
<evidence type="ECO:0000256" key="1">
    <source>
        <dbReference type="SAM" id="Phobius"/>
    </source>
</evidence>
<feature type="transmembrane region" description="Helical" evidence="1">
    <location>
        <begin position="5"/>
        <end position="25"/>
    </location>
</feature>
<keyword evidence="1" id="KW-0812">Transmembrane</keyword>
<name>A0ABT1U6V7_9GAMM</name>
<keyword evidence="3" id="KW-1185">Reference proteome</keyword>
<organism evidence="2 3">
    <name type="scientific">Methylomonas rivi</name>
    <dbReference type="NCBI Taxonomy" id="2952226"/>
    <lineage>
        <taxon>Bacteria</taxon>
        <taxon>Pseudomonadati</taxon>
        <taxon>Pseudomonadota</taxon>
        <taxon>Gammaproteobacteria</taxon>
        <taxon>Methylococcales</taxon>
        <taxon>Methylococcaceae</taxon>
        <taxon>Methylomonas</taxon>
    </lineage>
</organism>